<evidence type="ECO:0000313" key="3">
    <source>
        <dbReference type="EMBL" id="CED85525.1"/>
    </source>
</evidence>
<keyword evidence="1" id="KW-0812">Transmembrane</keyword>
<dbReference type="AlphaFoldDB" id="A0A0F7SY89"/>
<evidence type="ECO:0000256" key="1">
    <source>
        <dbReference type="SAM" id="Phobius"/>
    </source>
</evidence>
<accession>A0A0F7SY89</accession>
<name>A0A0F7SY89_PHARH</name>
<evidence type="ECO:0000256" key="2">
    <source>
        <dbReference type="SAM" id="SignalP"/>
    </source>
</evidence>
<dbReference type="EMBL" id="LN483332">
    <property type="protein sequence ID" value="CED85525.1"/>
    <property type="molecule type" value="Genomic_DNA"/>
</dbReference>
<feature type="signal peptide" evidence="2">
    <location>
        <begin position="1"/>
        <end position="18"/>
    </location>
</feature>
<sequence length="211" mass="21864">MLPLVWAFVLSLAPFAAAWSVQGFFPITSPAESEVWVIGQTNLLSWETGWETDSDNVAPSFDVILHRPVTDSQQENIYIATRVDPTLSSIAIVLGDDVPTGSGFRLTFGDTWQGGIFATSSQFTIASNATATTTVATAAGPTITVNDALEDSVAFATTLSGAPLPTGTAGNGTLLYVTSHSSKTLISSGFIVGLSLAVGSALLGVLGVFAF</sequence>
<keyword evidence="2" id="KW-0732">Signal</keyword>
<protein>
    <submittedName>
        <fullName evidence="3">Ser-Thr-rich glycosyl-phosphatidyl-inositol-anchored membrane family</fullName>
    </submittedName>
</protein>
<reference evidence="3" key="1">
    <citation type="submission" date="2014-08" db="EMBL/GenBank/DDBJ databases">
        <authorList>
            <person name="Sharma Rahul"/>
            <person name="Thines Marco"/>
        </authorList>
    </citation>
    <scope>NUCLEOTIDE SEQUENCE</scope>
</reference>
<feature type="chain" id="PRO_5002522302" evidence="2">
    <location>
        <begin position="19"/>
        <end position="211"/>
    </location>
</feature>
<keyword evidence="1" id="KW-0472">Membrane</keyword>
<organism evidence="3">
    <name type="scientific">Phaffia rhodozyma</name>
    <name type="common">Yeast</name>
    <name type="synonym">Xanthophyllomyces dendrorhous</name>
    <dbReference type="NCBI Taxonomy" id="264483"/>
    <lineage>
        <taxon>Eukaryota</taxon>
        <taxon>Fungi</taxon>
        <taxon>Dikarya</taxon>
        <taxon>Basidiomycota</taxon>
        <taxon>Agaricomycotina</taxon>
        <taxon>Tremellomycetes</taxon>
        <taxon>Cystofilobasidiales</taxon>
        <taxon>Mrakiaceae</taxon>
        <taxon>Phaffia</taxon>
    </lineage>
</organism>
<feature type="transmembrane region" description="Helical" evidence="1">
    <location>
        <begin position="185"/>
        <end position="210"/>
    </location>
</feature>
<proteinExistence type="predicted"/>
<keyword evidence="1" id="KW-1133">Transmembrane helix</keyword>